<dbReference type="OrthoDB" id="9796361at2"/>
<dbReference type="HOGENOM" id="CLU_046113_1_4_4"/>
<dbReference type="Gene3D" id="1.10.3720.10">
    <property type="entry name" value="MetI-like"/>
    <property type="match status" value="1"/>
</dbReference>
<sequence>MSLLLEPPIRQEFEYAAQPPAGIVLETPLPAFERVWQQAWLRKTLILLVLAVLWEVAARWQNNDLLLPSFLQTAKAFVQGLISGELTGRVLISLNVLVQGYVLGVLAAFVLTSLAVSSRLGRDMLETLTAMFNPLPAIALLPLALLWLGLGRASLIFVIVHSVMWPLALNTYAGFQSVPETLRMAGRNYGLSGMRLVWQILVPGALPAIVSGLKIGWAFAWRTLIAAELVFGTTSGQGGLGWYIFQNRNELYTDKVFAGLAAVILIGLLVENIGFRTLERVTVRRWGMQR</sequence>
<evidence type="ECO:0000256" key="7">
    <source>
        <dbReference type="RuleBase" id="RU363032"/>
    </source>
</evidence>
<comment type="subcellular location">
    <subcellularLocation>
        <location evidence="1 7">Cell membrane</location>
        <topology evidence="1 7">Multi-pass membrane protein</topology>
    </subcellularLocation>
</comment>
<feature type="domain" description="ABC transmembrane type-1" evidence="8">
    <location>
        <begin position="86"/>
        <end position="274"/>
    </location>
</feature>
<protein>
    <submittedName>
        <fullName evidence="9">Binding--dependent transport system inner membrane component family protein</fullName>
    </submittedName>
</protein>
<accession>W0V1I7</accession>
<keyword evidence="3" id="KW-1003">Cell membrane</keyword>
<keyword evidence="2 7" id="KW-0813">Transport</keyword>
<comment type="similarity">
    <text evidence="7">Belongs to the binding-protein-dependent transport system permease family.</text>
</comment>
<dbReference type="FunFam" id="1.10.3720.10:FF:000055">
    <property type="entry name" value="ABC transporter, permease component"/>
    <property type="match status" value="1"/>
</dbReference>
<feature type="transmembrane region" description="Helical" evidence="7">
    <location>
        <begin position="96"/>
        <end position="116"/>
    </location>
</feature>
<dbReference type="GO" id="GO:0055085">
    <property type="term" value="P:transmembrane transport"/>
    <property type="evidence" value="ECO:0007669"/>
    <property type="project" value="InterPro"/>
</dbReference>
<evidence type="ECO:0000256" key="3">
    <source>
        <dbReference type="ARBA" id="ARBA00022475"/>
    </source>
</evidence>
<dbReference type="PANTHER" id="PTHR30151">
    <property type="entry name" value="ALKANE SULFONATE ABC TRANSPORTER-RELATED, MEMBRANE SUBUNIT"/>
    <property type="match status" value="1"/>
</dbReference>
<keyword evidence="5 7" id="KW-1133">Transmembrane helix</keyword>
<dbReference type="InterPro" id="IPR000515">
    <property type="entry name" value="MetI-like"/>
</dbReference>
<evidence type="ECO:0000256" key="5">
    <source>
        <dbReference type="ARBA" id="ARBA00022989"/>
    </source>
</evidence>
<gene>
    <name evidence="9" type="ORF">GJA_482</name>
</gene>
<name>W0V1I7_9BURK</name>
<evidence type="ECO:0000259" key="8">
    <source>
        <dbReference type="PROSITE" id="PS50928"/>
    </source>
</evidence>
<dbReference type="RefSeq" id="WP_038488345.1">
    <property type="nucleotide sequence ID" value="NZ_BCTH01000023.1"/>
</dbReference>
<evidence type="ECO:0000313" key="9">
    <source>
        <dbReference type="EMBL" id="CDG81142.1"/>
    </source>
</evidence>
<proteinExistence type="inferred from homology"/>
<feature type="transmembrane region" description="Helical" evidence="7">
    <location>
        <begin position="196"/>
        <end position="220"/>
    </location>
</feature>
<evidence type="ECO:0000256" key="6">
    <source>
        <dbReference type="ARBA" id="ARBA00023136"/>
    </source>
</evidence>
<evidence type="ECO:0000313" key="10">
    <source>
        <dbReference type="Proteomes" id="UP000027604"/>
    </source>
</evidence>
<dbReference type="AlphaFoldDB" id="W0V1I7"/>
<dbReference type="eggNOG" id="COG0600">
    <property type="taxonomic scope" value="Bacteria"/>
</dbReference>
<evidence type="ECO:0000256" key="2">
    <source>
        <dbReference type="ARBA" id="ARBA00022448"/>
    </source>
</evidence>
<dbReference type="CDD" id="cd06261">
    <property type="entry name" value="TM_PBP2"/>
    <property type="match status" value="1"/>
</dbReference>
<dbReference type="PATRIC" id="fig|1349767.4.peg.2192"/>
<feature type="transmembrane region" description="Helical" evidence="7">
    <location>
        <begin position="128"/>
        <end position="149"/>
    </location>
</feature>
<dbReference type="InterPro" id="IPR035906">
    <property type="entry name" value="MetI-like_sf"/>
</dbReference>
<keyword evidence="6 7" id="KW-0472">Membrane</keyword>
<dbReference type="Proteomes" id="UP000027604">
    <property type="component" value="Chromosome I"/>
</dbReference>
<dbReference type="EMBL" id="HG322949">
    <property type="protein sequence ID" value="CDG81142.1"/>
    <property type="molecule type" value="Genomic_DNA"/>
</dbReference>
<feature type="transmembrane region" description="Helical" evidence="7">
    <location>
        <begin position="256"/>
        <end position="275"/>
    </location>
</feature>
<dbReference type="GO" id="GO:0005886">
    <property type="term" value="C:plasma membrane"/>
    <property type="evidence" value="ECO:0007669"/>
    <property type="project" value="UniProtKB-SubCell"/>
</dbReference>
<organism evidence="9 10">
    <name type="scientific">Janthinobacterium agaricidamnosum NBRC 102515 = DSM 9628</name>
    <dbReference type="NCBI Taxonomy" id="1349767"/>
    <lineage>
        <taxon>Bacteria</taxon>
        <taxon>Pseudomonadati</taxon>
        <taxon>Pseudomonadota</taxon>
        <taxon>Betaproteobacteria</taxon>
        <taxon>Burkholderiales</taxon>
        <taxon>Oxalobacteraceae</taxon>
        <taxon>Janthinobacterium</taxon>
    </lineage>
</organism>
<dbReference type="SUPFAM" id="SSF161098">
    <property type="entry name" value="MetI-like"/>
    <property type="match status" value="1"/>
</dbReference>
<feature type="transmembrane region" description="Helical" evidence="7">
    <location>
        <begin position="155"/>
        <end position="175"/>
    </location>
</feature>
<dbReference type="KEGG" id="jag:GJA_482"/>
<dbReference type="PANTHER" id="PTHR30151:SF16">
    <property type="entry name" value="ABC TRANSPORTER PERMEASE PROTEIN"/>
    <property type="match status" value="1"/>
</dbReference>
<keyword evidence="10" id="KW-1185">Reference proteome</keyword>
<reference evidence="9 10" key="1">
    <citation type="journal article" date="2015" name="Genome Announc.">
        <title>Genome Sequence of Mushroom Soft-Rot Pathogen Janthinobacterium agaricidamnosum.</title>
        <authorList>
            <person name="Graupner K."/>
            <person name="Lackner G."/>
            <person name="Hertweck C."/>
        </authorList>
    </citation>
    <scope>NUCLEOTIDE SEQUENCE [LARGE SCALE GENOMIC DNA]</scope>
    <source>
        <strain evidence="10">NBRC 102515 / DSM 9628</strain>
    </source>
</reference>
<dbReference type="STRING" id="1349767.GJA_482"/>
<evidence type="ECO:0000256" key="4">
    <source>
        <dbReference type="ARBA" id="ARBA00022692"/>
    </source>
</evidence>
<evidence type="ECO:0000256" key="1">
    <source>
        <dbReference type="ARBA" id="ARBA00004651"/>
    </source>
</evidence>
<keyword evidence="4 7" id="KW-0812">Transmembrane</keyword>
<dbReference type="Pfam" id="PF00528">
    <property type="entry name" value="BPD_transp_1"/>
    <property type="match status" value="1"/>
</dbReference>
<dbReference type="PROSITE" id="PS50928">
    <property type="entry name" value="ABC_TM1"/>
    <property type="match status" value="1"/>
</dbReference>